<evidence type="ECO:0000256" key="7">
    <source>
        <dbReference type="ARBA" id="ARBA00022670"/>
    </source>
</evidence>
<dbReference type="GO" id="GO:0004298">
    <property type="term" value="F:threonine-type endopeptidase activity"/>
    <property type="evidence" value="ECO:0007669"/>
    <property type="project" value="UniProtKB-KW"/>
</dbReference>
<dbReference type="PROSITE" id="PS00854">
    <property type="entry name" value="PROTEASOME_BETA_1"/>
    <property type="match status" value="1"/>
</dbReference>
<dbReference type="InterPro" id="IPR016050">
    <property type="entry name" value="Proteasome_bsu_CS"/>
</dbReference>
<dbReference type="CDD" id="cd00477">
    <property type="entry name" value="FTHFS"/>
    <property type="match status" value="1"/>
</dbReference>
<dbReference type="GO" id="GO:0004329">
    <property type="term" value="F:formate-tetrahydrofolate ligase activity"/>
    <property type="evidence" value="ECO:0007669"/>
    <property type="project" value="InterPro"/>
</dbReference>
<evidence type="ECO:0000256" key="10">
    <source>
        <dbReference type="ARBA" id="ARBA00022801"/>
    </source>
</evidence>
<keyword evidence="12" id="KW-0647">Proteasome</keyword>
<dbReference type="InterPro" id="IPR000243">
    <property type="entry name" value="Pept_T1A_subB"/>
</dbReference>
<keyword evidence="16" id="KW-1185">Reference proteome</keyword>
<dbReference type="FunFam" id="3.40.50.300:FF:000245">
    <property type="entry name" value="C-1-tetrahydrofolate synthase, cytoplasmic"/>
    <property type="match status" value="1"/>
</dbReference>
<evidence type="ECO:0000313" key="15">
    <source>
        <dbReference type="EMBL" id="OQR96463.1"/>
    </source>
</evidence>
<dbReference type="PANTHER" id="PTHR32194">
    <property type="entry name" value="METALLOPROTEASE TLDD"/>
    <property type="match status" value="1"/>
</dbReference>
<keyword evidence="4" id="KW-0963">Cytoplasm</keyword>
<name>A0A1V9ZEP7_ACHHY</name>
<comment type="catalytic activity">
    <reaction evidence="1">
        <text>Cleavage of peptide bonds with very broad specificity.</text>
        <dbReference type="EC" id="3.4.25.1"/>
    </reaction>
</comment>
<evidence type="ECO:0000256" key="3">
    <source>
        <dbReference type="ARBA" id="ARBA00004777"/>
    </source>
</evidence>
<evidence type="ECO:0000256" key="4">
    <source>
        <dbReference type="ARBA" id="ARBA00022490"/>
    </source>
</evidence>
<proteinExistence type="inferred from homology"/>
<dbReference type="Gene3D" id="3.10.410.10">
    <property type="entry name" value="Formyltetrahydrofolate synthetase, domain 3"/>
    <property type="match status" value="1"/>
</dbReference>
<protein>
    <submittedName>
        <fullName evidence="15">C-1-tetrahydrofolate synthase, cytoplasmic</fullName>
    </submittedName>
</protein>
<dbReference type="GO" id="GO:0035999">
    <property type="term" value="P:tetrahydrofolate interconversion"/>
    <property type="evidence" value="ECO:0007669"/>
    <property type="project" value="UniProtKB-UniPathway"/>
</dbReference>
<comment type="pathway">
    <text evidence="3">One-carbon metabolism; tetrahydrofolate interconversion.</text>
</comment>
<dbReference type="UniPathway" id="UPA00193"/>
<keyword evidence="9" id="KW-0547">Nucleotide-binding</keyword>
<evidence type="ECO:0000256" key="8">
    <source>
        <dbReference type="ARBA" id="ARBA00022698"/>
    </source>
</evidence>
<evidence type="ECO:0000256" key="11">
    <source>
        <dbReference type="ARBA" id="ARBA00022840"/>
    </source>
</evidence>
<dbReference type="SUPFAM" id="SSF52540">
    <property type="entry name" value="P-loop containing nucleoside triphosphate hydrolases"/>
    <property type="match status" value="1"/>
</dbReference>
<evidence type="ECO:0000256" key="1">
    <source>
        <dbReference type="ARBA" id="ARBA00001198"/>
    </source>
</evidence>
<dbReference type="FunFam" id="3.10.410.10:FF:000001">
    <property type="entry name" value="Putative formate--tetrahydrofolate ligase"/>
    <property type="match status" value="1"/>
</dbReference>
<evidence type="ECO:0000256" key="5">
    <source>
        <dbReference type="ARBA" id="ARBA00022563"/>
    </source>
</evidence>
<dbReference type="SUPFAM" id="SSF56235">
    <property type="entry name" value="N-terminal nucleophile aminohydrolases (Ntn hydrolases)"/>
    <property type="match status" value="1"/>
</dbReference>
<dbReference type="AlphaFoldDB" id="A0A1V9ZEP7"/>
<dbReference type="PRINTS" id="PR00141">
    <property type="entry name" value="PROTEASOME"/>
</dbReference>
<dbReference type="InterPro" id="IPR023333">
    <property type="entry name" value="Proteasome_suB-type"/>
</dbReference>
<feature type="active site" description="Nucleophile" evidence="14">
    <location>
        <position position="717"/>
    </location>
</feature>
<evidence type="ECO:0000256" key="9">
    <source>
        <dbReference type="ARBA" id="ARBA00022741"/>
    </source>
</evidence>
<comment type="caution">
    <text evidence="15">The sequence shown here is derived from an EMBL/GenBank/DDBJ whole genome shotgun (WGS) entry which is preliminary data.</text>
</comment>
<dbReference type="GO" id="GO:0005737">
    <property type="term" value="C:cytoplasm"/>
    <property type="evidence" value="ECO:0007669"/>
    <property type="project" value="TreeGrafter"/>
</dbReference>
<evidence type="ECO:0000256" key="6">
    <source>
        <dbReference type="ARBA" id="ARBA00022598"/>
    </source>
</evidence>
<dbReference type="GO" id="GO:0005634">
    <property type="term" value="C:nucleus"/>
    <property type="evidence" value="ECO:0007669"/>
    <property type="project" value="UniProtKB-SubCell"/>
</dbReference>
<dbReference type="HAMAP" id="MF_01543">
    <property type="entry name" value="FTHFS"/>
    <property type="match status" value="1"/>
</dbReference>
<dbReference type="EMBL" id="JNBR01000144">
    <property type="protein sequence ID" value="OQR96463.1"/>
    <property type="molecule type" value="Genomic_DNA"/>
</dbReference>
<comment type="subcellular location">
    <subcellularLocation>
        <location evidence="2">Nucleus</location>
    </subcellularLocation>
</comment>
<keyword evidence="6" id="KW-0436">Ligase</keyword>
<dbReference type="GO" id="GO:0005524">
    <property type="term" value="F:ATP binding"/>
    <property type="evidence" value="ECO:0007669"/>
    <property type="project" value="UniProtKB-KW"/>
</dbReference>
<dbReference type="CDD" id="cd03761">
    <property type="entry name" value="proteasome_beta_type_5"/>
    <property type="match status" value="1"/>
</dbReference>
<evidence type="ECO:0000313" key="16">
    <source>
        <dbReference type="Proteomes" id="UP000243579"/>
    </source>
</evidence>
<dbReference type="STRING" id="1202772.A0A1V9ZEP7"/>
<dbReference type="Gene3D" id="3.60.20.10">
    <property type="entry name" value="Glutamine Phosphoribosylpyrophosphate, subunit 1, domain 1"/>
    <property type="match status" value="1"/>
</dbReference>
<reference evidence="15 16" key="1">
    <citation type="journal article" date="2014" name="Genome Biol. Evol.">
        <title>The secreted proteins of Achlya hypogyna and Thraustotheca clavata identify the ancestral oomycete secretome and reveal gene acquisitions by horizontal gene transfer.</title>
        <authorList>
            <person name="Misner I."/>
            <person name="Blouin N."/>
            <person name="Leonard G."/>
            <person name="Richards T.A."/>
            <person name="Lane C.E."/>
        </authorList>
    </citation>
    <scope>NUCLEOTIDE SEQUENCE [LARGE SCALE GENOMIC DNA]</scope>
    <source>
        <strain evidence="15 16">ATCC 48635</strain>
    </source>
</reference>
<dbReference type="Pfam" id="PF00227">
    <property type="entry name" value="Proteasome"/>
    <property type="match status" value="1"/>
</dbReference>
<keyword evidence="10" id="KW-0378">Hydrolase</keyword>
<dbReference type="PROSITE" id="PS51476">
    <property type="entry name" value="PROTEASOME_BETA_2"/>
    <property type="match status" value="1"/>
</dbReference>
<dbReference type="PANTHER" id="PTHR32194:SF3">
    <property type="entry name" value="PROTEASOME SUBUNIT BETA"/>
    <property type="match status" value="1"/>
</dbReference>
<dbReference type="GO" id="GO:0051603">
    <property type="term" value="P:proteolysis involved in protein catabolic process"/>
    <property type="evidence" value="ECO:0007669"/>
    <property type="project" value="InterPro"/>
</dbReference>
<evidence type="ECO:0000256" key="2">
    <source>
        <dbReference type="ARBA" id="ARBA00004123"/>
    </source>
</evidence>
<dbReference type="InterPro" id="IPR029055">
    <property type="entry name" value="Ntn_hydrolases_N"/>
</dbReference>
<dbReference type="InterPro" id="IPR027417">
    <property type="entry name" value="P-loop_NTPase"/>
</dbReference>
<dbReference type="Pfam" id="PF01268">
    <property type="entry name" value="FTHFS"/>
    <property type="match status" value="1"/>
</dbReference>
<sequence length="923" mass="99517">MLLGTARRAWGSRRLFSAWQLKPLPMKRVAPVPSDMEIARAQRPKPIVELAEEIGLREDELSLHGKYKAKVRLEVLDRFKDAPNGKYVVVGGITPTPLGEGKTTCVMGLVQALSSQLGKPAFACVRQPSQGPIFGIKGGASGGGYAQVIPMDEFNLHLTGDIHAVTAATNLLAAAVDARVFHESQLSDATLFARLVATKTGTPAFTPAMKHRLEKLGIAERDPVALSADEKRRFARLDIDPATISVRRVVDTNDRFLRQVTLGQSPSEKGHTRVSGFDISVASEVMAILALATDLRDLRRRMGDIVVGTSRAGWPITADDIGVAGAMTALMKDALQPTLLQTLEGSPVFVHAGPFANIAHGNSSVVADRLALKLVGAAGIVVTEAGFGADMGIEKFCNIKCRSSGLAPDCVVLVATVRALKLHGGGAPVVAGKPLPTEYVEERVDLVRAGTANLDAQIAIARSFGVPVVVAVSPFAEDSEAELDAVVASAQAAGASAVVARYHALGGEGTVELAKAVEEACRQPRTGAIHTYDANDTIDTKIHAIATKIYGGRGAELSARARDQMHTLTEQGYGHLPICMAKTQYSLSHDPSLKGRPQDFVVPVTELRLFAGAQFVTALTGDVSTMPGLPTRPGFHDIDVLDDGTIAKAQDMNSVALPFLKKSRGDEMMMGEEEERSMATAGFLLPPVADPALYCRTNLKIKYHEDNDQTLKFDKGTTTLAFCFKGGILAAVDSRSTQGPFIASQSVDKINEITPYMLGTLAGGAADCQYWQRNLAVQCRMYELRNRHRISIRAASKLIANTCNYYKAYGLSLGMMMMGYDDGQPTLYYIDDEGSRMRASAKKPKFSVGSGSTYAYGVLDTHYKWDMEDDEAIELGLSAIYQATYRDSYSGGLCRVYLFKPDGYRKIHDIDVAELHERFGGRN</sequence>
<keyword evidence="8" id="KW-0888">Threonine protease</keyword>
<dbReference type="InterPro" id="IPR000559">
    <property type="entry name" value="Formate_THF_ligase"/>
</dbReference>
<accession>A0A1V9ZEP7</accession>
<dbReference type="PROSITE" id="PS00722">
    <property type="entry name" value="FTHFS_2"/>
    <property type="match status" value="1"/>
</dbReference>
<gene>
    <name evidence="15" type="ORF">ACHHYP_15799</name>
</gene>
<dbReference type="Proteomes" id="UP000243579">
    <property type="component" value="Unassembled WGS sequence"/>
</dbReference>
<dbReference type="InterPro" id="IPR020628">
    <property type="entry name" value="Formate_THF_ligase_CS"/>
</dbReference>
<evidence type="ECO:0000256" key="14">
    <source>
        <dbReference type="PIRSR" id="PIRSR600243-1"/>
    </source>
</evidence>
<evidence type="ECO:0000256" key="12">
    <source>
        <dbReference type="ARBA" id="ARBA00022942"/>
    </source>
</evidence>
<dbReference type="GO" id="GO:0005839">
    <property type="term" value="C:proteasome core complex"/>
    <property type="evidence" value="ECO:0007669"/>
    <property type="project" value="InterPro"/>
</dbReference>
<keyword evidence="7" id="KW-0645">Protease</keyword>
<dbReference type="FunFam" id="3.40.50.300:FF:001859">
    <property type="entry name" value="Formate--tetrahydrofolate ligase"/>
    <property type="match status" value="1"/>
</dbReference>
<organism evidence="15 16">
    <name type="scientific">Achlya hypogyna</name>
    <name type="common">Oomycete</name>
    <name type="synonym">Protoachlya hypogyna</name>
    <dbReference type="NCBI Taxonomy" id="1202772"/>
    <lineage>
        <taxon>Eukaryota</taxon>
        <taxon>Sar</taxon>
        <taxon>Stramenopiles</taxon>
        <taxon>Oomycota</taxon>
        <taxon>Saprolegniomycetes</taxon>
        <taxon>Saprolegniales</taxon>
        <taxon>Achlyaceae</taxon>
        <taxon>Achlya</taxon>
    </lineage>
</organism>
<keyword evidence="11" id="KW-0067">ATP-binding</keyword>
<dbReference type="PROSITE" id="PS00721">
    <property type="entry name" value="FTHFS_1"/>
    <property type="match status" value="1"/>
</dbReference>
<keyword evidence="13" id="KW-0865">Zymogen</keyword>
<dbReference type="Gene3D" id="3.40.50.300">
    <property type="entry name" value="P-loop containing nucleotide triphosphate hydrolases"/>
    <property type="match status" value="2"/>
</dbReference>
<dbReference type="InterPro" id="IPR001353">
    <property type="entry name" value="Proteasome_sua/b"/>
</dbReference>
<evidence type="ECO:0000256" key="13">
    <source>
        <dbReference type="ARBA" id="ARBA00023145"/>
    </source>
</evidence>
<keyword evidence="5" id="KW-0554">One-carbon metabolism</keyword>
<dbReference type="OrthoDB" id="5126881at2759"/>